<evidence type="ECO:0000256" key="1">
    <source>
        <dbReference type="SAM" id="Phobius"/>
    </source>
</evidence>
<dbReference type="GO" id="GO:0022857">
    <property type="term" value="F:transmembrane transporter activity"/>
    <property type="evidence" value="ECO:0007669"/>
    <property type="project" value="InterPro"/>
</dbReference>
<dbReference type="SUPFAM" id="SSF103473">
    <property type="entry name" value="MFS general substrate transporter"/>
    <property type="match status" value="1"/>
</dbReference>
<feature type="transmembrane region" description="Helical" evidence="1">
    <location>
        <begin position="328"/>
        <end position="351"/>
    </location>
</feature>
<accession>A0A6J7B3D5</accession>
<dbReference type="Gene3D" id="1.20.1250.20">
    <property type="entry name" value="MFS general substrate transporter like domains"/>
    <property type="match status" value="1"/>
</dbReference>
<proteinExistence type="predicted"/>
<feature type="transmembrane region" description="Helical" evidence="1">
    <location>
        <begin position="357"/>
        <end position="379"/>
    </location>
</feature>
<feature type="transmembrane region" description="Helical" evidence="1">
    <location>
        <begin position="42"/>
        <end position="65"/>
    </location>
</feature>
<dbReference type="Pfam" id="PF07690">
    <property type="entry name" value="MFS_1"/>
    <property type="match status" value="1"/>
</dbReference>
<keyword evidence="1" id="KW-0812">Transmembrane</keyword>
<dbReference type="EMBL" id="CAFAZX010000001">
    <property type="protein sequence ID" value="CAB4839293.1"/>
    <property type="molecule type" value="Genomic_DNA"/>
</dbReference>
<feature type="transmembrane region" description="Helical" evidence="1">
    <location>
        <begin position="296"/>
        <end position="316"/>
    </location>
</feature>
<evidence type="ECO:0000313" key="2">
    <source>
        <dbReference type="EMBL" id="CAB4839293.1"/>
    </source>
</evidence>
<dbReference type="PANTHER" id="PTHR23542">
    <property type="match status" value="1"/>
</dbReference>
<feature type="transmembrane region" description="Helical" evidence="1">
    <location>
        <begin position="12"/>
        <end position="36"/>
    </location>
</feature>
<keyword evidence="1" id="KW-0472">Membrane</keyword>
<feature type="transmembrane region" description="Helical" evidence="1">
    <location>
        <begin position="167"/>
        <end position="187"/>
    </location>
</feature>
<feature type="transmembrane region" description="Helical" evidence="1">
    <location>
        <begin position="100"/>
        <end position="120"/>
    </location>
</feature>
<reference evidence="2" key="1">
    <citation type="submission" date="2020-05" db="EMBL/GenBank/DDBJ databases">
        <authorList>
            <person name="Chiriac C."/>
            <person name="Salcher M."/>
            <person name="Ghai R."/>
            <person name="Kavagutti S V."/>
        </authorList>
    </citation>
    <scope>NUCLEOTIDE SEQUENCE</scope>
</reference>
<feature type="transmembrane region" description="Helical" evidence="1">
    <location>
        <begin position="141"/>
        <end position="161"/>
    </location>
</feature>
<sequence>MKRYSQLLALPNVKVLLISSFPARVAYGMIALATFFKAEQATGSIAIAGLAIGLESLSSSVTAGIRGSLMDRWGQKWPLRIFVPSYAGMILALNCSHTRTSILLISFLLGLAAPPINLSIRPLWKFVVPHDFLRTAYAIDTAVISAATVFGPVIATILALSKHPGSALGTCSALIFIGGVALSLTKASSTWQPEAKVRGGQSTFKNPAMLLLMLEGAFIGFGMGAFNIGVPAFATLEHVPQRTAWILATMGVANIVGGLLGGMVSKKSSPLVAFQRTYLTWFLLSLPLAFTYPGWSMAIVGAFIGLCTGAVTVFYLEIMEAVRSKGSAIASLGWLWTVEGSFMSLGAAAGGWISNAYSPRICLALCTACVGCGLVTLTIGRKRLSAGNSIPTEEEDLNAMMENTDLNNRN</sequence>
<dbReference type="PANTHER" id="PTHR23542:SF1">
    <property type="entry name" value="MAJOR FACILITATOR SUPERFAMILY (MFS) PROFILE DOMAIN-CONTAINING PROTEIN"/>
    <property type="match status" value="1"/>
</dbReference>
<protein>
    <submittedName>
        <fullName evidence="2">Unannotated protein</fullName>
    </submittedName>
</protein>
<dbReference type="InterPro" id="IPR011701">
    <property type="entry name" value="MFS"/>
</dbReference>
<dbReference type="InterPro" id="IPR036259">
    <property type="entry name" value="MFS_trans_sf"/>
</dbReference>
<organism evidence="2">
    <name type="scientific">freshwater metagenome</name>
    <dbReference type="NCBI Taxonomy" id="449393"/>
    <lineage>
        <taxon>unclassified sequences</taxon>
        <taxon>metagenomes</taxon>
        <taxon>ecological metagenomes</taxon>
    </lineage>
</organism>
<name>A0A6J7B3D5_9ZZZZ</name>
<keyword evidence="1" id="KW-1133">Transmembrane helix</keyword>
<dbReference type="AlphaFoldDB" id="A0A6J7B3D5"/>
<gene>
    <name evidence="2" type="ORF">UFOPK3241_00023</name>
</gene>
<feature type="transmembrane region" description="Helical" evidence="1">
    <location>
        <begin position="208"/>
        <end position="233"/>
    </location>
</feature>
<feature type="transmembrane region" description="Helical" evidence="1">
    <location>
        <begin position="245"/>
        <end position="264"/>
    </location>
</feature>